<evidence type="ECO:0000256" key="1">
    <source>
        <dbReference type="ARBA" id="ARBA00000971"/>
    </source>
</evidence>
<dbReference type="Pfam" id="PF00254">
    <property type="entry name" value="FKBP_C"/>
    <property type="match status" value="1"/>
</dbReference>
<keyword evidence="8" id="KW-1185">Reference proteome</keyword>
<dbReference type="EC" id="5.2.1.8" evidence="2 5"/>
<comment type="catalytic activity">
    <reaction evidence="1 5">
        <text>[protein]-peptidylproline (omega=180) = [protein]-peptidylproline (omega=0)</text>
        <dbReference type="Rhea" id="RHEA:16237"/>
        <dbReference type="Rhea" id="RHEA-COMP:10747"/>
        <dbReference type="Rhea" id="RHEA-COMP:10748"/>
        <dbReference type="ChEBI" id="CHEBI:83833"/>
        <dbReference type="ChEBI" id="CHEBI:83834"/>
        <dbReference type="EC" id="5.2.1.8"/>
    </reaction>
</comment>
<dbReference type="InterPro" id="IPR001179">
    <property type="entry name" value="PPIase_FKBP_dom"/>
</dbReference>
<evidence type="ECO:0000259" key="6">
    <source>
        <dbReference type="PROSITE" id="PS50059"/>
    </source>
</evidence>
<gene>
    <name evidence="7" type="ORF">RFI_07764</name>
</gene>
<evidence type="ECO:0000313" key="7">
    <source>
        <dbReference type="EMBL" id="ETO29358.1"/>
    </source>
</evidence>
<evidence type="ECO:0000313" key="8">
    <source>
        <dbReference type="Proteomes" id="UP000023152"/>
    </source>
</evidence>
<dbReference type="InterPro" id="IPR046357">
    <property type="entry name" value="PPIase_dom_sf"/>
</dbReference>
<dbReference type="Gene3D" id="3.10.50.40">
    <property type="match status" value="1"/>
</dbReference>
<keyword evidence="4 5" id="KW-0413">Isomerase</keyword>
<organism evidence="7 8">
    <name type="scientific">Reticulomyxa filosa</name>
    <dbReference type="NCBI Taxonomy" id="46433"/>
    <lineage>
        <taxon>Eukaryota</taxon>
        <taxon>Sar</taxon>
        <taxon>Rhizaria</taxon>
        <taxon>Retaria</taxon>
        <taxon>Foraminifera</taxon>
        <taxon>Monothalamids</taxon>
        <taxon>Reticulomyxidae</taxon>
        <taxon>Reticulomyxa</taxon>
    </lineage>
</organism>
<keyword evidence="3 5" id="KW-0697">Rotamase</keyword>
<dbReference type="PANTHER" id="PTHR10516">
    <property type="entry name" value="PEPTIDYL-PROLYL CIS-TRANS ISOMERASE"/>
    <property type="match status" value="1"/>
</dbReference>
<dbReference type="Proteomes" id="UP000023152">
    <property type="component" value="Unassembled WGS sequence"/>
</dbReference>
<reference evidence="7 8" key="1">
    <citation type="journal article" date="2013" name="Curr. Biol.">
        <title>The Genome of the Foraminiferan Reticulomyxa filosa.</title>
        <authorList>
            <person name="Glockner G."/>
            <person name="Hulsmann N."/>
            <person name="Schleicher M."/>
            <person name="Noegel A.A."/>
            <person name="Eichinger L."/>
            <person name="Gallinger C."/>
            <person name="Pawlowski J."/>
            <person name="Sierra R."/>
            <person name="Euteneuer U."/>
            <person name="Pillet L."/>
            <person name="Moustafa A."/>
            <person name="Platzer M."/>
            <person name="Groth M."/>
            <person name="Szafranski K."/>
            <person name="Schliwa M."/>
        </authorList>
    </citation>
    <scope>NUCLEOTIDE SEQUENCE [LARGE SCALE GENOMIC DNA]</scope>
</reference>
<protein>
    <recommendedName>
        <fullName evidence="2 5">peptidylprolyl isomerase</fullName>
        <ecNumber evidence="2 5">5.2.1.8</ecNumber>
    </recommendedName>
</protein>
<evidence type="ECO:0000256" key="2">
    <source>
        <dbReference type="ARBA" id="ARBA00013194"/>
    </source>
</evidence>
<dbReference type="SUPFAM" id="SSF54534">
    <property type="entry name" value="FKBP-like"/>
    <property type="match status" value="1"/>
</dbReference>
<sequence>MAQASAKIEPFPKGVTVEFIKKLDKATPNIDELTPKKGDTLVVHYVGTFHGGKKHGKEFDSSRNRGNPFTFPIGQERVIRGWDEGMLQMKIGEKANLKISSDYGYEKGQTLFEGDRVCVRHCVFFLYVRYGEKGILSRDKEGIIDSENNKIYTIPRNQDLLFEVELLSIQKKK</sequence>
<evidence type="ECO:0000256" key="5">
    <source>
        <dbReference type="PROSITE-ProRule" id="PRU00277"/>
    </source>
</evidence>
<dbReference type="PANTHER" id="PTHR10516:SF443">
    <property type="entry name" value="FK506-BINDING PROTEIN 59-RELATED"/>
    <property type="match status" value="1"/>
</dbReference>
<dbReference type="EMBL" id="ASPP01006099">
    <property type="protein sequence ID" value="ETO29358.1"/>
    <property type="molecule type" value="Genomic_DNA"/>
</dbReference>
<feature type="domain" description="PPIase FKBP-type" evidence="6">
    <location>
        <begin position="38"/>
        <end position="170"/>
    </location>
</feature>
<evidence type="ECO:0000256" key="3">
    <source>
        <dbReference type="ARBA" id="ARBA00023110"/>
    </source>
</evidence>
<dbReference type="InterPro" id="IPR050689">
    <property type="entry name" value="FKBP-type_PPIase"/>
</dbReference>
<dbReference type="PROSITE" id="PS50059">
    <property type="entry name" value="FKBP_PPIASE"/>
    <property type="match status" value="1"/>
</dbReference>
<proteinExistence type="predicted"/>
<accession>X6NTS5</accession>
<name>X6NTS5_RETFI</name>
<evidence type="ECO:0000256" key="4">
    <source>
        <dbReference type="ARBA" id="ARBA00023235"/>
    </source>
</evidence>
<dbReference type="OrthoDB" id="1902587at2759"/>
<dbReference type="AlphaFoldDB" id="X6NTS5"/>
<dbReference type="GO" id="GO:0003755">
    <property type="term" value="F:peptidyl-prolyl cis-trans isomerase activity"/>
    <property type="evidence" value="ECO:0007669"/>
    <property type="project" value="UniProtKB-KW"/>
</dbReference>
<comment type="caution">
    <text evidence="7">The sequence shown here is derived from an EMBL/GenBank/DDBJ whole genome shotgun (WGS) entry which is preliminary data.</text>
</comment>